<sequence length="502" mass="57165">MKILVTFSRIFVAALFLFSGFIKLNDPLGFSYKLQEYFAEGVLNLEFLIPYALLIAVFLVIFEVILGITLLLGYLPKFTVWSLLLMIVFFTFLTFYSAYFNKVTDCGCFGDALPLTPWESFTKDVILLILILVLFFGQKYIRPVLPVSTHKWIVFASFTACLGFAYYVLMHLPAFDFRAYKIGTNIQEGMEIPEGAPKAEFAYHWKFKLSNGKEQIITTSGDYPSVVGKFIDVETETIKEGYEPPIHDFAIEKDDVDYTSEFLAKENLILIVTYNLSKSESEGFSKVKEITDKAISNGYDVIGLTASTPQDISLVQQKHGLSFEFYTTDETALKTILRSNPGIVKLSKGTILEKWHWNDAEKLSLEKVTPSKSKISQNIKEIDTTKTFNVKLKQKLDSIRNIGPKDENGNLYHDISPEQQKLIDSTKLTLIEDVIKKYGYPGKSVLGETSENTHLVAFLILYESDKFETYYDLLKEAGEKGEYDKEYLDLANKKYTQINSNE</sequence>
<dbReference type="GO" id="GO:0016020">
    <property type="term" value="C:membrane"/>
    <property type="evidence" value="ECO:0007669"/>
    <property type="project" value="UniProtKB-SubCell"/>
</dbReference>
<feature type="transmembrane region" description="Helical" evidence="5">
    <location>
        <begin position="152"/>
        <end position="169"/>
    </location>
</feature>
<evidence type="ECO:0000313" key="7">
    <source>
        <dbReference type="EMBL" id="TPN81258.1"/>
    </source>
</evidence>
<dbReference type="Pfam" id="PF07291">
    <property type="entry name" value="MauE"/>
    <property type="match status" value="1"/>
</dbReference>
<accession>A0A504IZR6</accession>
<feature type="transmembrane region" description="Helical" evidence="5">
    <location>
        <begin position="80"/>
        <end position="100"/>
    </location>
</feature>
<proteinExistence type="predicted"/>
<comment type="subcellular location">
    <subcellularLocation>
        <location evidence="1">Membrane</location>
        <topology evidence="1">Multi-pass membrane protein</topology>
    </subcellularLocation>
</comment>
<comment type="caution">
    <text evidence="7">The sequence shown here is derived from an EMBL/GenBank/DDBJ whole genome shotgun (WGS) entry which is preliminary data.</text>
</comment>
<evidence type="ECO:0000256" key="4">
    <source>
        <dbReference type="ARBA" id="ARBA00023136"/>
    </source>
</evidence>
<evidence type="ECO:0000256" key="5">
    <source>
        <dbReference type="SAM" id="Phobius"/>
    </source>
</evidence>
<name>A0A504IZR6_9FLAO</name>
<keyword evidence="8" id="KW-1185">Reference proteome</keyword>
<organism evidence="7 8">
    <name type="scientific">Aquimarina algicola</name>
    <dbReference type="NCBI Taxonomy" id="2589995"/>
    <lineage>
        <taxon>Bacteria</taxon>
        <taxon>Pseudomonadati</taxon>
        <taxon>Bacteroidota</taxon>
        <taxon>Flavobacteriia</taxon>
        <taxon>Flavobacteriales</taxon>
        <taxon>Flavobacteriaceae</taxon>
        <taxon>Aquimarina</taxon>
    </lineage>
</organism>
<evidence type="ECO:0000259" key="6">
    <source>
        <dbReference type="Pfam" id="PF07291"/>
    </source>
</evidence>
<feature type="domain" description="Methylamine utilisation protein MauE" evidence="6">
    <location>
        <begin position="1"/>
        <end position="136"/>
    </location>
</feature>
<evidence type="ECO:0000256" key="3">
    <source>
        <dbReference type="ARBA" id="ARBA00022989"/>
    </source>
</evidence>
<keyword evidence="4 5" id="KW-0472">Membrane</keyword>
<dbReference type="EMBL" id="VFWZ01000011">
    <property type="protein sequence ID" value="TPN81258.1"/>
    <property type="molecule type" value="Genomic_DNA"/>
</dbReference>
<dbReference type="AlphaFoldDB" id="A0A504IZR6"/>
<keyword evidence="3 5" id="KW-1133">Transmembrane helix</keyword>
<dbReference type="InterPro" id="IPR009908">
    <property type="entry name" value="Methylamine_util_MauE"/>
</dbReference>
<dbReference type="Proteomes" id="UP000315540">
    <property type="component" value="Unassembled WGS sequence"/>
</dbReference>
<reference evidence="7 8" key="1">
    <citation type="submission" date="2019-06" db="EMBL/GenBank/DDBJ databases">
        <authorList>
            <person name="Meng X."/>
        </authorList>
    </citation>
    <scope>NUCLEOTIDE SEQUENCE [LARGE SCALE GENOMIC DNA]</scope>
    <source>
        <strain evidence="7 8">M625</strain>
    </source>
</reference>
<dbReference type="OrthoDB" id="648842at2"/>
<feature type="transmembrane region" description="Helical" evidence="5">
    <location>
        <begin position="49"/>
        <end position="73"/>
    </location>
</feature>
<evidence type="ECO:0000313" key="8">
    <source>
        <dbReference type="Proteomes" id="UP000315540"/>
    </source>
</evidence>
<dbReference type="GO" id="GO:0030416">
    <property type="term" value="P:methylamine metabolic process"/>
    <property type="evidence" value="ECO:0007669"/>
    <property type="project" value="InterPro"/>
</dbReference>
<dbReference type="NCBIfam" id="NF045576">
    <property type="entry name" value="BT_3928_fam"/>
    <property type="match status" value="1"/>
</dbReference>
<evidence type="ECO:0000256" key="1">
    <source>
        <dbReference type="ARBA" id="ARBA00004141"/>
    </source>
</evidence>
<protein>
    <submittedName>
        <fullName evidence="7">DoxX family protein</fullName>
    </submittedName>
</protein>
<keyword evidence="2 5" id="KW-0812">Transmembrane</keyword>
<dbReference type="RefSeq" id="WP_140597632.1">
    <property type="nucleotide sequence ID" value="NZ_VFWZ01000011.1"/>
</dbReference>
<evidence type="ECO:0000256" key="2">
    <source>
        <dbReference type="ARBA" id="ARBA00022692"/>
    </source>
</evidence>
<gene>
    <name evidence="7" type="ORF">FHK87_25065</name>
</gene>
<feature type="transmembrane region" description="Helical" evidence="5">
    <location>
        <begin position="120"/>
        <end position="140"/>
    </location>
</feature>